<sequence length="393" mass="41879">MKLGKKLMALTSLALGVTMMGAIFTGCGGNQASNSSEIKIGANFELTGGVANYGSQGLNGLKLAIKQANEKGGVLGKQINLVVADNKSEASEAANATTKLISNDKVKVVVGPATTSNVLATLQIAEDNKIPLIAPMGTNPKITVENGKVKPYAFRSCFIDPLQGEVMANFATKTLNAKTAAIYVDASSDYSKSLAEVFTKIFEAQGGKVVAQEAFLQKDQDFKSTLTKLKAGNPDVIFIPAYYEEVGKIVKQARELGINIPLIGTDGWDDSKLTEIAGADPLNNTYFSSHYSVQDNDASVKSFIEAYKAEYGQEPSVFAALGYDGGMMLIDAIKRAGSDDPEKIRVALEETKDLQVGTGIITMSATHDPIKSAVVLEMKNGEKVFKEKINPNK</sequence>
<dbReference type="AlphaFoldDB" id="A0A9Y2AIY0"/>
<evidence type="ECO:0000256" key="1">
    <source>
        <dbReference type="ARBA" id="ARBA00010062"/>
    </source>
</evidence>
<comment type="similarity">
    <text evidence="1">Belongs to the leucine-binding protein family.</text>
</comment>
<keyword evidence="3 5" id="KW-0732">Signal</keyword>
<dbReference type="InterPro" id="IPR000709">
    <property type="entry name" value="Leu_Ile_Val-bd"/>
</dbReference>
<dbReference type="InterPro" id="IPR028081">
    <property type="entry name" value="Leu-bd"/>
</dbReference>
<dbReference type="CDD" id="cd06347">
    <property type="entry name" value="PBP1_ABC_LivK_ligand_binding-like"/>
    <property type="match status" value="1"/>
</dbReference>
<dbReference type="InterPro" id="IPR028082">
    <property type="entry name" value="Peripla_BP_I"/>
</dbReference>
<feature type="signal peptide" evidence="5">
    <location>
        <begin position="1"/>
        <end position="21"/>
    </location>
</feature>
<evidence type="ECO:0000259" key="6">
    <source>
        <dbReference type="Pfam" id="PF13458"/>
    </source>
</evidence>
<keyword evidence="4" id="KW-0029">Amino-acid transport</keyword>
<evidence type="ECO:0000313" key="8">
    <source>
        <dbReference type="Proteomes" id="UP001243623"/>
    </source>
</evidence>
<evidence type="ECO:0000256" key="4">
    <source>
        <dbReference type="ARBA" id="ARBA00022970"/>
    </source>
</evidence>
<dbReference type="PANTHER" id="PTHR30483">
    <property type="entry name" value="LEUCINE-SPECIFIC-BINDING PROTEIN"/>
    <property type="match status" value="1"/>
</dbReference>
<dbReference type="Proteomes" id="UP001243623">
    <property type="component" value="Chromosome"/>
</dbReference>
<dbReference type="KEGG" id="sgbi:P3F81_12690"/>
<dbReference type="GO" id="GO:0006865">
    <property type="term" value="P:amino acid transport"/>
    <property type="evidence" value="ECO:0007669"/>
    <property type="project" value="UniProtKB-KW"/>
</dbReference>
<dbReference type="PANTHER" id="PTHR30483:SF6">
    <property type="entry name" value="PERIPLASMIC BINDING PROTEIN OF ABC TRANSPORTER FOR NATURAL AMINO ACIDS"/>
    <property type="match status" value="1"/>
</dbReference>
<dbReference type="Pfam" id="PF13458">
    <property type="entry name" value="Peripla_BP_6"/>
    <property type="match status" value="1"/>
</dbReference>
<dbReference type="EMBL" id="CP120678">
    <property type="protein sequence ID" value="WIW70717.1"/>
    <property type="molecule type" value="Genomic_DNA"/>
</dbReference>
<dbReference type="InterPro" id="IPR051010">
    <property type="entry name" value="BCAA_transport"/>
</dbReference>
<organism evidence="7 8">
    <name type="scientific">Selenobaculum gibii</name>
    <dbReference type="NCBI Taxonomy" id="3054208"/>
    <lineage>
        <taxon>Bacteria</taxon>
        <taxon>Bacillati</taxon>
        <taxon>Bacillota</taxon>
        <taxon>Negativicutes</taxon>
        <taxon>Selenomonadales</taxon>
        <taxon>Selenomonadaceae</taxon>
        <taxon>Selenobaculum</taxon>
    </lineage>
</organism>
<evidence type="ECO:0000256" key="5">
    <source>
        <dbReference type="SAM" id="SignalP"/>
    </source>
</evidence>
<evidence type="ECO:0000313" key="7">
    <source>
        <dbReference type="EMBL" id="WIW70717.1"/>
    </source>
</evidence>
<accession>A0A9Y2AIY0</accession>
<dbReference type="RefSeq" id="WP_147669448.1">
    <property type="nucleotide sequence ID" value="NZ_CP120678.1"/>
</dbReference>
<name>A0A9Y2AIY0_9FIRM</name>
<evidence type="ECO:0000256" key="2">
    <source>
        <dbReference type="ARBA" id="ARBA00022448"/>
    </source>
</evidence>
<dbReference type="Gene3D" id="3.40.50.2300">
    <property type="match status" value="2"/>
</dbReference>
<gene>
    <name evidence="7" type="ORF">P3F81_12690</name>
</gene>
<proteinExistence type="inferred from homology"/>
<feature type="chain" id="PRO_5040750744" evidence="5">
    <location>
        <begin position="22"/>
        <end position="393"/>
    </location>
</feature>
<feature type="domain" description="Leucine-binding protein" evidence="6">
    <location>
        <begin position="37"/>
        <end position="381"/>
    </location>
</feature>
<protein>
    <submittedName>
        <fullName evidence="7">ABC transporter substrate-binding protein</fullName>
    </submittedName>
</protein>
<keyword evidence="2" id="KW-0813">Transport</keyword>
<keyword evidence="8" id="KW-1185">Reference proteome</keyword>
<dbReference type="PRINTS" id="PR00337">
    <property type="entry name" value="LEUILEVALBP"/>
</dbReference>
<evidence type="ECO:0000256" key="3">
    <source>
        <dbReference type="ARBA" id="ARBA00022729"/>
    </source>
</evidence>
<reference evidence="7" key="1">
    <citation type="submission" date="2023-03" db="EMBL/GenBank/DDBJ databases">
        <title>Selenobaculum gbiensis gen. nov. sp. nov., a new bacterium isolated from the gut microbiota of IBD patient.</title>
        <authorList>
            <person name="Yeo S."/>
            <person name="Park H."/>
            <person name="Huh C.S."/>
        </authorList>
    </citation>
    <scope>NUCLEOTIDE SEQUENCE</scope>
    <source>
        <strain evidence="7">ICN-92133</strain>
    </source>
</reference>
<dbReference type="PROSITE" id="PS51257">
    <property type="entry name" value="PROKAR_LIPOPROTEIN"/>
    <property type="match status" value="1"/>
</dbReference>
<dbReference type="SUPFAM" id="SSF53822">
    <property type="entry name" value="Periplasmic binding protein-like I"/>
    <property type="match status" value="1"/>
</dbReference>